<organism evidence="1 2">
    <name type="scientific">Malus domestica</name>
    <name type="common">Apple</name>
    <name type="synonym">Pyrus malus</name>
    <dbReference type="NCBI Taxonomy" id="3750"/>
    <lineage>
        <taxon>Eukaryota</taxon>
        <taxon>Viridiplantae</taxon>
        <taxon>Streptophyta</taxon>
        <taxon>Embryophyta</taxon>
        <taxon>Tracheophyta</taxon>
        <taxon>Spermatophyta</taxon>
        <taxon>Magnoliopsida</taxon>
        <taxon>eudicotyledons</taxon>
        <taxon>Gunneridae</taxon>
        <taxon>Pentapetalae</taxon>
        <taxon>rosids</taxon>
        <taxon>fabids</taxon>
        <taxon>Rosales</taxon>
        <taxon>Rosaceae</taxon>
        <taxon>Amygdaloideae</taxon>
        <taxon>Maleae</taxon>
        <taxon>Malus</taxon>
    </lineage>
</organism>
<keyword evidence="2" id="KW-1185">Reference proteome</keyword>
<dbReference type="Proteomes" id="UP000290289">
    <property type="component" value="Chromosome 17"/>
</dbReference>
<dbReference type="EMBL" id="RDQH01000343">
    <property type="protein sequence ID" value="RXH67333.1"/>
    <property type="molecule type" value="Genomic_DNA"/>
</dbReference>
<reference evidence="1 2" key="1">
    <citation type="submission" date="2018-10" db="EMBL/GenBank/DDBJ databases">
        <title>A high-quality apple genome assembly.</title>
        <authorList>
            <person name="Hu J."/>
        </authorList>
    </citation>
    <scope>NUCLEOTIDE SEQUENCE [LARGE SCALE GENOMIC DNA]</scope>
    <source>
        <strain evidence="2">cv. HFTH1</strain>
        <tissue evidence="1">Young leaf</tissue>
    </source>
</reference>
<sequence length="97" mass="11188">MEDNEMAIQVTETNEMPIQVIEANEMPIQVMEANKMQVPIENQSEVAAGISFFYPQVMDEFRPTIGQHLETLDEVLEFYNNYAREAGFSVRMHSSKK</sequence>
<name>A0A498HE51_MALDO</name>
<accession>A0A498HE51</accession>
<evidence type="ECO:0000313" key="1">
    <source>
        <dbReference type="EMBL" id="RXH67333.1"/>
    </source>
</evidence>
<proteinExistence type="predicted"/>
<dbReference type="AlphaFoldDB" id="A0A498HE51"/>
<evidence type="ECO:0000313" key="2">
    <source>
        <dbReference type="Proteomes" id="UP000290289"/>
    </source>
</evidence>
<gene>
    <name evidence="1" type="ORF">DVH24_027453</name>
</gene>
<evidence type="ECO:0008006" key="3">
    <source>
        <dbReference type="Google" id="ProtNLM"/>
    </source>
</evidence>
<protein>
    <recommendedName>
        <fullName evidence="3">FAR1 domain-containing protein</fullName>
    </recommendedName>
</protein>
<comment type="caution">
    <text evidence="1">The sequence shown here is derived from an EMBL/GenBank/DDBJ whole genome shotgun (WGS) entry which is preliminary data.</text>
</comment>